<dbReference type="InterPro" id="IPR042201">
    <property type="entry name" value="FH2_Formin_sf"/>
</dbReference>
<feature type="domain" description="FH2" evidence="1">
    <location>
        <begin position="1"/>
        <end position="126"/>
    </location>
</feature>
<organism evidence="2 3">
    <name type="scientific">Aythya fuligula</name>
    <name type="common">Tufted duck</name>
    <name type="synonym">Anas fuligula</name>
    <dbReference type="NCBI Taxonomy" id="219594"/>
    <lineage>
        <taxon>Eukaryota</taxon>
        <taxon>Metazoa</taxon>
        <taxon>Chordata</taxon>
        <taxon>Craniata</taxon>
        <taxon>Vertebrata</taxon>
        <taxon>Euteleostomi</taxon>
        <taxon>Archelosauria</taxon>
        <taxon>Archosauria</taxon>
        <taxon>Dinosauria</taxon>
        <taxon>Saurischia</taxon>
        <taxon>Theropoda</taxon>
        <taxon>Coelurosauria</taxon>
        <taxon>Aves</taxon>
        <taxon>Neognathae</taxon>
        <taxon>Galloanserae</taxon>
        <taxon>Anseriformes</taxon>
        <taxon>Anatidae</taxon>
        <taxon>Aythyinae</taxon>
        <taxon>Aythya</taxon>
    </lineage>
</organism>
<keyword evidence="2" id="KW-1185">Reference proteome</keyword>
<dbReference type="PANTHER" id="PTHR46345:SF7">
    <property type="entry name" value="FH2 DOMAIN CONTAINING 3-RELATED"/>
    <property type="match status" value="1"/>
</dbReference>
<proteinExistence type="predicted"/>
<gene>
    <name evidence="3" type="primary">LOC116501043</name>
</gene>
<dbReference type="AlphaFoldDB" id="A0A6J3ELQ0"/>
<protein>
    <submittedName>
        <fullName evidence="3">FH2 domain-containing protein 1-like</fullName>
    </submittedName>
</protein>
<evidence type="ECO:0000313" key="2">
    <source>
        <dbReference type="Proteomes" id="UP000504639"/>
    </source>
</evidence>
<evidence type="ECO:0000259" key="1">
    <source>
        <dbReference type="PROSITE" id="PS51444"/>
    </source>
</evidence>
<dbReference type="Proteomes" id="UP000504639">
    <property type="component" value="Chromosome 1"/>
</dbReference>
<dbReference type="RefSeq" id="XP_032062303.1">
    <property type="nucleotide sequence ID" value="XM_032206412.1"/>
</dbReference>
<name>A0A6J3ELQ0_AYTFU</name>
<dbReference type="Gene3D" id="1.20.58.2220">
    <property type="entry name" value="Formin, FH2 domain"/>
    <property type="match status" value="1"/>
</dbReference>
<dbReference type="GeneID" id="116501043"/>
<sequence length="126" mass="13895">MLLLTEVPSYTQRLELLVLQEEFFPRLSALRGSIQTLTDAATELLECEELHTILHLILSTGNHLNSGGYAGSAVGFRIASLLKLPDTKANEPGMDLLHFVAMEAARMQRELLDFPSKLPHVGPASR</sequence>
<dbReference type="PANTHER" id="PTHR46345">
    <property type="entry name" value="INVERTED FORMIN-2"/>
    <property type="match status" value="1"/>
</dbReference>
<reference evidence="3" key="1">
    <citation type="submission" date="2025-08" db="UniProtKB">
        <authorList>
            <consortium name="RefSeq"/>
        </authorList>
    </citation>
    <scope>IDENTIFICATION</scope>
    <source>
        <tissue evidence="3">Lung</tissue>
    </source>
</reference>
<dbReference type="InterPro" id="IPR015425">
    <property type="entry name" value="FH2_Formin"/>
</dbReference>
<dbReference type="PROSITE" id="PS51444">
    <property type="entry name" value="FH2"/>
    <property type="match status" value="1"/>
</dbReference>
<evidence type="ECO:0000313" key="3">
    <source>
        <dbReference type="RefSeq" id="XP_032062303.1"/>
    </source>
</evidence>
<accession>A0A6J3ELQ0</accession>
<dbReference type="Pfam" id="PF02181">
    <property type="entry name" value="FH2"/>
    <property type="match status" value="1"/>
</dbReference>
<dbReference type="SUPFAM" id="SSF101447">
    <property type="entry name" value="Formin homology 2 domain (FH2 domain)"/>
    <property type="match status" value="1"/>
</dbReference>
<dbReference type="InParanoid" id="A0A6J3ELQ0"/>
<dbReference type="KEGG" id="aful:116501043"/>